<reference evidence="1" key="1">
    <citation type="submission" date="2020-04" db="EMBL/GenBank/DDBJ databases">
        <authorList>
            <person name="Chiriac C."/>
            <person name="Salcher M."/>
            <person name="Ghai R."/>
            <person name="Kavagutti S V."/>
        </authorList>
    </citation>
    <scope>NUCLEOTIDE SEQUENCE</scope>
</reference>
<dbReference type="NCBIfam" id="NF046037">
    <property type="entry name" value="carphisopro"/>
    <property type="match status" value="1"/>
</dbReference>
<name>A0A6J5M586_9CAUD</name>
<evidence type="ECO:0000313" key="1">
    <source>
        <dbReference type="EMBL" id="CAB4140220.1"/>
    </source>
</evidence>
<accession>A0A6J5M586</accession>
<dbReference type="GO" id="GO:0003677">
    <property type="term" value="F:DNA binding"/>
    <property type="evidence" value="ECO:0007669"/>
    <property type="project" value="InterPro"/>
</dbReference>
<sequence>MSIVDDIFAAFGGNNALAEATRIAPQTVSDWRRKGSVNIPPWRRRDVLDAAQRLSISLPPEAVEYLSGETASEARAA</sequence>
<protein>
    <submittedName>
        <fullName evidence="1">Uncharacterized protein</fullName>
    </submittedName>
</protein>
<dbReference type="EMBL" id="LR796379">
    <property type="protein sequence ID" value="CAB4140220.1"/>
    <property type="molecule type" value="Genomic_DNA"/>
</dbReference>
<dbReference type="InterPro" id="IPR010982">
    <property type="entry name" value="Lambda_DNA-bd_dom_sf"/>
</dbReference>
<dbReference type="Gene3D" id="1.10.260.40">
    <property type="entry name" value="lambda repressor-like DNA-binding domains"/>
    <property type="match status" value="1"/>
</dbReference>
<proteinExistence type="predicted"/>
<gene>
    <name evidence="1" type="ORF">UFOVP407_37</name>
</gene>
<organism evidence="1">
    <name type="scientific">uncultured Caudovirales phage</name>
    <dbReference type="NCBI Taxonomy" id="2100421"/>
    <lineage>
        <taxon>Viruses</taxon>
        <taxon>Duplodnaviria</taxon>
        <taxon>Heunggongvirae</taxon>
        <taxon>Uroviricota</taxon>
        <taxon>Caudoviricetes</taxon>
        <taxon>Peduoviridae</taxon>
        <taxon>Maltschvirus</taxon>
        <taxon>Maltschvirus maltsch</taxon>
    </lineage>
</organism>
<dbReference type="InterPro" id="IPR059216">
    <property type="entry name" value="LeuA_carph_isopro_dom"/>
</dbReference>